<dbReference type="AlphaFoldDB" id="D6TYF1"/>
<dbReference type="InParanoid" id="D6TYF1"/>
<dbReference type="InterPro" id="IPR013979">
    <property type="entry name" value="TIF_beta_prop-like"/>
</dbReference>
<dbReference type="SMART" id="SM00320">
    <property type="entry name" value="WD40"/>
    <property type="match status" value="7"/>
</dbReference>
<dbReference type="Proteomes" id="UP000004508">
    <property type="component" value="Unassembled WGS sequence"/>
</dbReference>
<dbReference type="OrthoDB" id="147880at2"/>
<dbReference type="PANTHER" id="PTHR19848:SF8">
    <property type="entry name" value="F-BOX AND WD REPEAT DOMAIN CONTAINING 7"/>
    <property type="match status" value="1"/>
</dbReference>
<gene>
    <name evidence="6" type="ORF">Krac_4171</name>
</gene>
<dbReference type="InterPro" id="IPR019775">
    <property type="entry name" value="WD40_repeat_CS"/>
</dbReference>
<proteinExistence type="predicted"/>
<dbReference type="eggNOG" id="COG2319">
    <property type="taxonomic scope" value="Bacteria"/>
</dbReference>
<keyword evidence="2" id="KW-0677">Repeat</keyword>
<dbReference type="InterPro" id="IPR020472">
    <property type="entry name" value="WD40_PAC1"/>
</dbReference>
<comment type="caution">
    <text evidence="6">The sequence shown here is derived from an EMBL/GenBank/DDBJ whole genome shotgun (WGS) entry which is preliminary data.</text>
</comment>
<dbReference type="PANTHER" id="PTHR19848">
    <property type="entry name" value="WD40 REPEAT PROTEIN"/>
    <property type="match status" value="1"/>
</dbReference>
<dbReference type="PROSITE" id="PS50082">
    <property type="entry name" value="WD_REPEATS_2"/>
    <property type="match status" value="6"/>
</dbReference>
<evidence type="ECO:0000256" key="1">
    <source>
        <dbReference type="ARBA" id="ARBA00022574"/>
    </source>
</evidence>
<organism evidence="6 7">
    <name type="scientific">Ktedonobacter racemifer DSM 44963</name>
    <dbReference type="NCBI Taxonomy" id="485913"/>
    <lineage>
        <taxon>Bacteria</taxon>
        <taxon>Bacillati</taxon>
        <taxon>Chloroflexota</taxon>
        <taxon>Ktedonobacteria</taxon>
        <taxon>Ktedonobacterales</taxon>
        <taxon>Ktedonobacteraceae</taxon>
        <taxon>Ktedonobacter</taxon>
    </lineage>
</organism>
<feature type="repeat" description="WD" evidence="3">
    <location>
        <begin position="116"/>
        <end position="157"/>
    </location>
</feature>
<dbReference type="InterPro" id="IPR001680">
    <property type="entry name" value="WD40_rpt"/>
</dbReference>
<reference evidence="6 7" key="1">
    <citation type="journal article" date="2011" name="Stand. Genomic Sci.">
        <title>Non-contiguous finished genome sequence and contextual data of the filamentous soil bacterium Ktedonobacter racemifer type strain (SOSP1-21).</title>
        <authorList>
            <person name="Chang Y.J."/>
            <person name="Land M."/>
            <person name="Hauser L."/>
            <person name="Chertkov O."/>
            <person name="Del Rio T.G."/>
            <person name="Nolan M."/>
            <person name="Copeland A."/>
            <person name="Tice H."/>
            <person name="Cheng J.F."/>
            <person name="Lucas S."/>
            <person name="Han C."/>
            <person name="Goodwin L."/>
            <person name="Pitluck S."/>
            <person name="Ivanova N."/>
            <person name="Ovchinikova G."/>
            <person name="Pati A."/>
            <person name="Chen A."/>
            <person name="Palaniappan K."/>
            <person name="Mavromatis K."/>
            <person name="Liolios K."/>
            <person name="Brettin T."/>
            <person name="Fiebig A."/>
            <person name="Rohde M."/>
            <person name="Abt B."/>
            <person name="Goker M."/>
            <person name="Detter J.C."/>
            <person name="Woyke T."/>
            <person name="Bristow J."/>
            <person name="Eisen J.A."/>
            <person name="Markowitz V."/>
            <person name="Hugenholtz P."/>
            <person name="Kyrpides N.C."/>
            <person name="Klenk H.P."/>
            <person name="Lapidus A."/>
        </authorList>
    </citation>
    <scope>NUCLEOTIDE SEQUENCE [LARGE SCALE GENOMIC DNA]</scope>
    <source>
        <strain evidence="7">DSM 44963</strain>
    </source>
</reference>
<feature type="domain" description="Translation initiation factor beta propellor-like" evidence="4">
    <location>
        <begin position="224"/>
        <end position="326"/>
    </location>
</feature>
<dbReference type="SUPFAM" id="SSF50978">
    <property type="entry name" value="WD40 repeat-like"/>
    <property type="match status" value="1"/>
</dbReference>
<keyword evidence="7" id="KW-1185">Reference proteome</keyword>
<keyword evidence="1 3" id="KW-0853">WD repeat</keyword>
<sequence length="377" mass="41132">MKQDDFLHMHSRRAKPFFLPVYSRRHFCSLATMSILVAACQSPAPVQIPATPTPRPTLKPISASNAHNLAQIGVLENMQDKVRGLCWSPDGSFLAVAPGEHIQIWQSASLKQVATLQGKTGSINGMAWSSDGISLAAAGDKGIVQIWQTTNWQTQRLLNWQTTSTHPRPELLSVAWSPTSKQLVAGNADGALLLWDTTNGRNLGLWEGPNQYVSSGGRYPYAVWGVAWSPDGQHIVSNRYDKYTFMWDTQSSKITHQLPPQDQPNGVAYSPDGQFVATSNDAGTVQIWDAQGKLVRVLTGHTDTGWAYPVMWSPDTSLLATARAYGLVQLWEVQNGQELVAIQGHNAGVFTGSWSPSGTIIATGSDDATVRLWGVTR</sequence>
<feature type="repeat" description="WD" evidence="3">
    <location>
        <begin position="171"/>
        <end position="205"/>
    </location>
</feature>
<name>D6TYF1_KTERA</name>
<feature type="repeat" description="WD" evidence="3">
    <location>
        <begin position="310"/>
        <end position="341"/>
    </location>
</feature>
<dbReference type="RefSeq" id="WP_007913798.1">
    <property type="nucleotide sequence ID" value="NZ_ADVG01000003.1"/>
</dbReference>
<feature type="repeat" description="WD" evidence="3">
    <location>
        <begin position="223"/>
        <end position="257"/>
    </location>
</feature>
<evidence type="ECO:0000256" key="3">
    <source>
        <dbReference type="PROSITE-ProRule" id="PRU00221"/>
    </source>
</evidence>
<evidence type="ECO:0000313" key="6">
    <source>
        <dbReference type="EMBL" id="EFH83231.1"/>
    </source>
</evidence>
<dbReference type="CDD" id="cd00200">
    <property type="entry name" value="WD40"/>
    <property type="match status" value="1"/>
</dbReference>
<dbReference type="InterPro" id="IPR024977">
    <property type="entry name" value="Apc4-like_WD40_dom"/>
</dbReference>
<feature type="repeat" description="WD" evidence="3">
    <location>
        <begin position="267"/>
        <end position="289"/>
    </location>
</feature>
<accession>D6TYF1</accession>
<dbReference type="PROSITE" id="PS00678">
    <property type="entry name" value="WD_REPEATS_1"/>
    <property type="match status" value="1"/>
</dbReference>
<feature type="repeat" description="WD" evidence="3">
    <location>
        <begin position="342"/>
        <end position="377"/>
    </location>
</feature>
<feature type="domain" description="Anaphase-promoting complex subunit 4-like WD40" evidence="5">
    <location>
        <begin position="76"/>
        <end position="130"/>
    </location>
</feature>
<dbReference type="PRINTS" id="PR00320">
    <property type="entry name" value="GPROTEINBRPT"/>
</dbReference>
<dbReference type="InterPro" id="IPR015943">
    <property type="entry name" value="WD40/YVTN_repeat-like_dom_sf"/>
</dbReference>
<evidence type="ECO:0000259" key="4">
    <source>
        <dbReference type="Pfam" id="PF08662"/>
    </source>
</evidence>
<evidence type="ECO:0000256" key="2">
    <source>
        <dbReference type="ARBA" id="ARBA00022737"/>
    </source>
</evidence>
<dbReference type="PROSITE" id="PS50294">
    <property type="entry name" value="WD_REPEATS_REGION"/>
    <property type="match status" value="1"/>
</dbReference>
<dbReference type="Pfam" id="PF00400">
    <property type="entry name" value="WD40"/>
    <property type="match status" value="2"/>
</dbReference>
<dbReference type="EMBL" id="ADVG01000003">
    <property type="protein sequence ID" value="EFH83231.1"/>
    <property type="molecule type" value="Genomic_DNA"/>
</dbReference>
<dbReference type="Pfam" id="PF08662">
    <property type="entry name" value="eIF2A"/>
    <property type="match status" value="1"/>
</dbReference>
<dbReference type="Gene3D" id="2.130.10.10">
    <property type="entry name" value="YVTN repeat-like/Quinoprotein amine dehydrogenase"/>
    <property type="match status" value="3"/>
</dbReference>
<dbReference type="InterPro" id="IPR036322">
    <property type="entry name" value="WD40_repeat_dom_sf"/>
</dbReference>
<dbReference type="Pfam" id="PF12894">
    <property type="entry name" value="ANAPC4_WD40"/>
    <property type="match status" value="1"/>
</dbReference>
<evidence type="ECO:0000259" key="5">
    <source>
        <dbReference type="Pfam" id="PF12894"/>
    </source>
</evidence>
<dbReference type="STRING" id="485913.Krac_4171"/>
<evidence type="ECO:0000313" key="7">
    <source>
        <dbReference type="Proteomes" id="UP000004508"/>
    </source>
</evidence>
<protein>
    <submittedName>
        <fullName evidence="6">WD40 repeat, subgroup</fullName>
    </submittedName>
</protein>